<dbReference type="STRING" id="426756.SAMN04488126_102207"/>
<sequence>MEWVTFSQLAHGKWEQQASGKIRYSPKYVEIHTDDQPLIEHFKTLRAEKEMVSNLVVMNNPTLLIGGKFDVDMADGQQILLKPAGRGKHSDFFQ</sequence>
<reference evidence="1 2" key="1">
    <citation type="submission" date="2016-10" db="EMBL/GenBank/DDBJ databases">
        <authorList>
            <person name="de Groot N.N."/>
        </authorList>
    </citation>
    <scope>NUCLEOTIDE SEQUENCE [LARGE SCALE GENOMIC DNA]</scope>
    <source>
        <strain evidence="1 2">CGMCC 1.6762</strain>
    </source>
</reference>
<dbReference type="AlphaFoldDB" id="A0A1G6Z5B5"/>
<evidence type="ECO:0000313" key="2">
    <source>
        <dbReference type="Proteomes" id="UP000198823"/>
    </source>
</evidence>
<name>A0A1G6Z5B5_9BACL</name>
<organism evidence="1 2">
    <name type="scientific">Bhargavaea beijingensis</name>
    <dbReference type="NCBI Taxonomy" id="426756"/>
    <lineage>
        <taxon>Bacteria</taxon>
        <taxon>Bacillati</taxon>
        <taxon>Bacillota</taxon>
        <taxon>Bacilli</taxon>
        <taxon>Bacillales</taxon>
        <taxon>Caryophanaceae</taxon>
        <taxon>Bhargavaea</taxon>
    </lineage>
</organism>
<gene>
    <name evidence="1" type="ORF">SAMN04488126_102207</name>
</gene>
<evidence type="ECO:0000313" key="1">
    <source>
        <dbReference type="EMBL" id="SDD97721.1"/>
    </source>
</evidence>
<dbReference type="RefSeq" id="WP_176765004.1">
    <property type="nucleotide sequence ID" value="NZ_FNAR01000002.1"/>
</dbReference>
<proteinExistence type="predicted"/>
<dbReference type="Proteomes" id="UP000198823">
    <property type="component" value="Unassembled WGS sequence"/>
</dbReference>
<protein>
    <submittedName>
        <fullName evidence="1">Uncharacterized protein</fullName>
    </submittedName>
</protein>
<dbReference type="EMBL" id="FNAR01000002">
    <property type="protein sequence ID" value="SDD97721.1"/>
    <property type="molecule type" value="Genomic_DNA"/>
</dbReference>
<accession>A0A1G6Z5B5</accession>